<feature type="compositionally biased region" description="Acidic residues" evidence="1">
    <location>
        <begin position="416"/>
        <end position="437"/>
    </location>
</feature>
<evidence type="ECO:0000256" key="1">
    <source>
        <dbReference type="SAM" id="MobiDB-lite"/>
    </source>
</evidence>
<accession>A0A0D6QWM0</accession>
<dbReference type="Pfam" id="PF23551">
    <property type="entry name" value="Zn_ribbon_20"/>
    <property type="match status" value="1"/>
</dbReference>
<dbReference type="PROSITE" id="PS00636">
    <property type="entry name" value="DNAJ_1"/>
    <property type="match status" value="1"/>
</dbReference>
<feature type="compositionally biased region" description="Basic and acidic residues" evidence="1">
    <location>
        <begin position="283"/>
        <end position="295"/>
    </location>
</feature>
<evidence type="ECO:0000259" key="2">
    <source>
        <dbReference type="PROSITE" id="PS50076"/>
    </source>
</evidence>
<dbReference type="InterPro" id="IPR024593">
    <property type="entry name" value="DUF3444"/>
</dbReference>
<feature type="domain" description="J" evidence="2">
    <location>
        <begin position="66"/>
        <end position="130"/>
    </location>
</feature>
<dbReference type="EMBL" id="GCKF01043636">
    <property type="protein sequence ID" value="JAG94418.1"/>
    <property type="molecule type" value="Transcribed_RNA"/>
</dbReference>
<dbReference type="PRINTS" id="PR00625">
    <property type="entry name" value="JDOMAIN"/>
</dbReference>
<dbReference type="SMART" id="SM00271">
    <property type="entry name" value="DnaJ"/>
    <property type="match status" value="1"/>
</dbReference>
<feature type="region of interest" description="Disordered" evidence="1">
    <location>
        <begin position="262"/>
        <end position="444"/>
    </location>
</feature>
<dbReference type="AlphaFoldDB" id="A0A0D6QWM0"/>
<evidence type="ECO:0000313" key="3">
    <source>
        <dbReference type="EMBL" id="JAG94418.1"/>
    </source>
</evidence>
<proteinExistence type="predicted"/>
<name>A0A0D6QWM0_ARACU</name>
<protein>
    <recommendedName>
        <fullName evidence="2">J domain-containing protein</fullName>
    </recommendedName>
</protein>
<dbReference type="PANTHER" id="PTHR45089">
    <property type="entry name" value="DNAJ HEAT SHOCK AMINO-TERMINAL DOMAIN PROTEIN-RELATED"/>
    <property type="match status" value="1"/>
</dbReference>
<dbReference type="InterPro" id="IPR036869">
    <property type="entry name" value="J_dom_sf"/>
</dbReference>
<feature type="compositionally biased region" description="Acidic residues" evidence="1">
    <location>
        <begin position="349"/>
        <end position="367"/>
    </location>
</feature>
<feature type="compositionally biased region" description="Basic and acidic residues" evidence="1">
    <location>
        <begin position="396"/>
        <end position="415"/>
    </location>
</feature>
<dbReference type="InterPro" id="IPR056988">
    <property type="entry name" value="Zn_ribbon_pln"/>
</dbReference>
<dbReference type="Gene3D" id="1.10.287.110">
    <property type="entry name" value="DnaJ domain"/>
    <property type="match status" value="1"/>
</dbReference>
<feature type="compositionally biased region" description="Basic and acidic residues" evidence="1">
    <location>
        <begin position="332"/>
        <end position="343"/>
    </location>
</feature>
<feature type="compositionally biased region" description="Low complexity" evidence="1">
    <location>
        <begin position="271"/>
        <end position="282"/>
    </location>
</feature>
<dbReference type="Pfam" id="PF11926">
    <property type="entry name" value="DUF3444"/>
    <property type="match status" value="1"/>
</dbReference>
<reference evidence="3" key="1">
    <citation type="submission" date="2015-03" db="EMBL/GenBank/DDBJ databases">
        <title>A transcriptome of Araucaria cunninghamii, an australian fine timber species.</title>
        <authorList>
            <person name="Jing Yi C.J.Y."/>
            <person name="Yin San L.Y.S."/>
            <person name="Abdul Karim S.S."/>
            <person name="Wan Azmi N.N."/>
            <person name="Hercus R.R."/>
            <person name="Croft L.L."/>
        </authorList>
    </citation>
    <scope>NUCLEOTIDE SEQUENCE</scope>
    <source>
        <strain evidence="3">MI0301</strain>
        <tissue evidence="3">Leaf</tissue>
    </source>
</reference>
<sequence length="666" mass="74571">MEYNKDEARRAMEIAEKKFVAQELAAAKKFAQKAQQLYPALEGLPQIMAVLEVYMAAENKVNGQTDWYGILQVELVAEEVLIKKQYRKLALMLHPDKNKCAGAEGAFKLVAEAFSVLSDKLKRSDYDRKRTFQQASIQRPSYQAPSAKNPNNNNGFCKYRPPPPPPPAAAAAPRPSHNPGGGTFWTACPFCKMQYEYPRIYVNHNLLCPNCQHPFMAFENNLFHRNGVNSSAQGGAAAGAFAGMPPRGVPYPNVGVNSSFTSNAGPRVSNPATATAPAPSASREGREKAKNDRPTSKRGQSKNQNSATDGQGQGKAKANSNTEKKKRRKKVRQESESDEDIHADAVSLSEDDYNNDDDDEVEEEVEMMEAGSKPAKGNAKRSEDGSSSKKKKNKGQKVDREDTPSKSTKKGSEVEVDKEDDDKDDSGDDDDDDDDDVPAVIDVPDADFYDFDKERTRDCFQPEQIWAVYDDDDGMPRFYARILKVLSSSSDEEFKVKMNWLEALRKEGAVSEWLDAGFYQGSGDFKTGKALTNNTLNIFSHVVAWEKGPNRIIRIIPRKNEVWALYREWSSAWDDLTPPELRHKYEMVEISSDFDEEVGLEVTYLVKVHGFKSVFQRTHEVKWIPRSELLRFSHQVPAKKLLGEEAPNLPGNCWELDPAATSTETR</sequence>
<dbReference type="SUPFAM" id="SSF46565">
    <property type="entry name" value="Chaperone J-domain"/>
    <property type="match status" value="1"/>
</dbReference>
<dbReference type="CDD" id="cd06257">
    <property type="entry name" value="DnaJ"/>
    <property type="match status" value="1"/>
</dbReference>
<organism evidence="3">
    <name type="scientific">Araucaria cunninghamii</name>
    <name type="common">Hoop pine</name>
    <name type="synonym">Moreton Bay pine</name>
    <dbReference type="NCBI Taxonomy" id="56994"/>
    <lineage>
        <taxon>Eukaryota</taxon>
        <taxon>Viridiplantae</taxon>
        <taxon>Streptophyta</taxon>
        <taxon>Embryophyta</taxon>
        <taxon>Tracheophyta</taxon>
        <taxon>Spermatophyta</taxon>
        <taxon>Pinopsida</taxon>
        <taxon>Pinidae</taxon>
        <taxon>Conifers II</taxon>
        <taxon>Araucariales</taxon>
        <taxon>Araucariaceae</taxon>
        <taxon>Araucaria</taxon>
    </lineage>
</organism>
<feature type="compositionally biased region" description="Polar residues" evidence="1">
    <location>
        <begin position="297"/>
        <end position="310"/>
    </location>
</feature>
<feature type="compositionally biased region" description="Polar residues" evidence="1">
    <location>
        <begin position="134"/>
        <end position="155"/>
    </location>
</feature>
<dbReference type="PROSITE" id="PS50076">
    <property type="entry name" value="DNAJ_2"/>
    <property type="match status" value="1"/>
</dbReference>
<dbReference type="InterPro" id="IPR001623">
    <property type="entry name" value="DnaJ_domain"/>
</dbReference>
<feature type="region of interest" description="Disordered" evidence="1">
    <location>
        <begin position="134"/>
        <end position="176"/>
    </location>
</feature>
<dbReference type="Pfam" id="PF00226">
    <property type="entry name" value="DnaJ"/>
    <property type="match status" value="1"/>
</dbReference>
<dbReference type="InterPro" id="IPR018253">
    <property type="entry name" value="DnaJ_domain_CS"/>
</dbReference>